<name>A0A1G5QXM7_9RHOB</name>
<dbReference type="OrthoDB" id="7596534at2"/>
<dbReference type="SUPFAM" id="SSF47175">
    <property type="entry name" value="Cytochromes"/>
    <property type="match status" value="1"/>
</dbReference>
<keyword evidence="1" id="KW-0812">Transmembrane</keyword>
<keyword evidence="3" id="KW-1185">Reference proteome</keyword>
<dbReference type="AlphaFoldDB" id="A0A1G5QXM7"/>
<dbReference type="InterPro" id="IPR010980">
    <property type="entry name" value="Cyt_c/b562"/>
</dbReference>
<protein>
    <submittedName>
        <fullName evidence="2">Cytochrome c556</fullName>
    </submittedName>
</protein>
<dbReference type="GO" id="GO:0022900">
    <property type="term" value="P:electron transport chain"/>
    <property type="evidence" value="ECO:0007669"/>
    <property type="project" value="InterPro"/>
</dbReference>
<dbReference type="EMBL" id="FMWG01000006">
    <property type="protein sequence ID" value="SCZ66011.1"/>
    <property type="molecule type" value="Genomic_DNA"/>
</dbReference>
<dbReference type="GO" id="GO:0020037">
    <property type="term" value="F:heme binding"/>
    <property type="evidence" value="ECO:0007669"/>
    <property type="project" value="InterPro"/>
</dbReference>
<dbReference type="Gene3D" id="1.20.120.10">
    <property type="entry name" value="Cytochrome c/b562"/>
    <property type="match status" value="1"/>
</dbReference>
<sequence>MLKHLSAAHAPFTRFFGYGIVFGLSLVLGSVLMAKVPYENEQIEARVALMNTQKTALSVLTDMASGRRAFNKRHARDAKNTLIETTKGIKPHFKHIEMDAHTLARPNLWTNWEDFELRAKNAQRAAKRLNPRSADTLRQSLPAMIKGCHSCHERYKLQDREFTTH</sequence>
<keyword evidence="1" id="KW-0472">Membrane</keyword>
<gene>
    <name evidence="2" type="ORF">SAMN04488118_106128</name>
</gene>
<reference evidence="2 3" key="1">
    <citation type="submission" date="2016-10" db="EMBL/GenBank/DDBJ databases">
        <authorList>
            <person name="de Groot N.N."/>
        </authorList>
    </citation>
    <scope>NUCLEOTIDE SEQUENCE [LARGE SCALE GENOMIC DNA]</scope>
    <source>
        <strain evidence="2 3">U95</strain>
    </source>
</reference>
<dbReference type="Proteomes" id="UP000198767">
    <property type="component" value="Unassembled WGS sequence"/>
</dbReference>
<dbReference type="GO" id="GO:0009055">
    <property type="term" value="F:electron transfer activity"/>
    <property type="evidence" value="ECO:0007669"/>
    <property type="project" value="InterPro"/>
</dbReference>
<dbReference type="RefSeq" id="WP_090218981.1">
    <property type="nucleotide sequence ID" value="NZ_CANLDO010000006.1"/>
</dbReference>
<accession>A0A1G5QXM7</accession>
<evidence type="ECO:0000313" key="3">
    <source>
        <dbReference type="Proteomes" id="UP000198767"/>
    </source>
</evidence>
<feature type="transmembrane region" description="Helical" evidence="1">
    <location>
        <begin position="15"/>
        <end position="34"/>
    </location>
</feature>
<dbReference type="InterPro" id="IPR002321">
    <property type="entry name" value="Cyt_c_II"/>
</dbReference>
<organism evidence="2 3">
    <name type="scientific">Epibacterium ulvae</name>
    <dbReference type="NCBI Taxonomy" id="1156985"/>
    <lineage>
        <taxon>Bacteria</taxon>
        <taxon>Pseudomonadati</taxon>
        <taxon>Pseudomonadota</taxon>
        <taxon>Alphaproteobacteria</taxon>
        <taxon>Rhodobacterales</taxon>
        <taxon>Roseobacteraceae</taxon>
        <taxon>Epibacterium</taxon>
    </lineage>
</organism>
<proteinExistence type="predicted"/>
<dbReference type="GO" id="GO:0005506">
    <property type="term" value="F:iron ion binding"/>
    <property type="evidence" value="ECO:0007669"/>
    <property type="project" value="InterPro"/>
</dbReference>
<dbReference type="Pfam" id="PF01322">
    <property type="entry name" value="Cytochrom_C_2"/>
    <property type="match status" value="1"/>
</dbReference>
<dbReference type="STRING" id="1156985.SAMN04488118_106128"/>
<keyword evidence="1" id="KW-1133">Transmembrane helix</keyword>
<evidence type="ECO:0000313" key="2">
    <source>
        <dbReference type="EMBL" id="SCZ66011.1"/>
    </source>
</evidence>
<dbReference type="PROSITE" id="PS51009">
    <property type="entry name" value="CYTCII"/>
    <property type="match status" value="1"/>
</dbReference>
<evidence type="ECO:0000256" key="1">
    <source>
        <dbReference type="SAM" id="Phobius"/>
    </source>
</evidence>